<comment type="similarity">
    <text evidence="2">Belongs to the EBP2 family.</text>
</comment>
<proteinExistence type="inferred from homology"/>
<dbReference type="PANTHER" id="PTHR13028:SF0">
    <property type="entry name" value="RRNA-PROCESSING PROTEIN EBP2-RELATED"/>
    <property type="match status" value="1"/>
</dbReference>
<feature type="region of interest" description="Disordered" evidence="6">
    <location>
        <begin position="358"/>
        <end position="429"/>
    </location>
</feature>
<dbReference type="AlphaFoldDB" id="A0A8K0PKD9"/>
<evidence type="ECO:0000313" key="7">
    <source>
        <dbReference type="EMBL" id="KAG8631412.1"/>
    </source>
</evidence>
<dbReference type="Proteomes" id="UP000809789">
    <property type="component" value="Unassembled WGS sequence"/>
</dbReference>
<protein>
    <recommendedName>
        <fullName evidence="9">rRNA-processing protein EBP2</fullName>
    </recommendedName>
</protein>
<keyword evidence="8" id="KW-1185">Reference proteome</keyword>
<sequence length="429" mass="47477">MAKGAKLKDALDRQKGIDHKLEKQKRLQKKALKRKRSRTEVAEEGSEVEEDETELQFHTPKASRDEKTPKSKRQKKDAVAASEDASDEEIPSPDGSEDWETADEELEKSGFDLSRLQDSDTSDSEDDEGDDMSTPSAKTNGHGLNRDAEEEDNEDEDDDEDIPLSDIESLASDEKEDVVPHQRLTINNTAALTKAYKSIALPASLPFSATQAVVSSAATTIADIEDDLGRELAFYKQSLEAVTQARSLLKKEGVLFSRPADYFAEMVKSDEHMGKIKKKLVDDAASKKAAAEARKQRDLKKFGKQVQIAKLQERDKAKKETLDKIKMLKKKRSGASIGNANEDDMFDVALEDAAVTEKKDKAARKAGGGSGPPGAKRQKKNERFGYGGKKRFAKSNDAESSADTRSFSIKKMKGKQKQRPGKSRRARPN</sequence>
<keyword evidence="4" id="KW-0175">Coiled coil</keyword>
<evidence type="ECO:0000256" key="3">
    <source>
        <dbReference type="ARBA" id="ARBA00022517"/>
    </source>
</evidence>
<keyword evidence="5" id="KW-0539">Nucleus</keyword>
<evidence type="ECO:0000256" key="5">
    <source>
        <dbReference type="ARBA" id="ARBA00023242"/>
    </source>
</evidence>
<feature type="compositionally biased region" description="Acidic residues" evidence="6">
    <location>
        <begin position="42"/>
        <end position="54"/>
    </location>
</feature>
<organism evidence="7 8">
    <name type="scientific">Elsinoe batatas</name>
    <dbReference type="NCBI Taxonomy" id="2601811"/>
    <lineage>
        <taxon>Eukaryota</taxon>
        <taxon>Fungi</taxon>
        <taxon>Dikarya</taxon>
        <taxon>Ascomycota</taxon>
        <taxon>Pezizomycotina</taxon>
        <taxon>Dothideomycetes</taxon>
        <taxon>Dothideomycetidae</taxon>
        <taxon>Myriangiales</taxon>
        <taxon>Elsinoaceae</taxon>
        <taxon>Elsinoe</taxon>
    </lineage>
</organism>
<accession>A0A8K0PKD9</accession>
<feature type="compositionally biased region" description="Basic residues" evidence="6">
    <location>
        <begin position="408"/>
        <end position="429"/>
    </location>
</feature>
<evidence type="ECO:0000256" key="4">
    <source>
        <dbReference type="ARBA" id="ARBA00023054"/>
    </source>
</evidence>
<feature type="compositionally biased region" description="Basic and acidic residues" evidence="6">
    <location>
        <begin position="1"/>
        <end position="25"/>
    </location>
</feature>
<feature type="compositionally biased region" description="Basic and acidic residues" evidence="6">
    <location>
        <begin position="107"/>
        <end position="118"/>
    </location>
</feature>
<evidence type="ECO:0000256" key="6">
    <source>
        <dbReference type="SAM" id="MobiDB-lite"/>
    </source>
</evidence>
<dbReference type="GO" id="GO:0034399">
    <property type="term" value="C:nuclear periphery"/>
    <property type="evidence" value="ECO:0007669"/>
    <property type="project" value="TreeGrafter"/>
</dbReference>
<reference evidence="7" key="1">
    <citation type="submission" date="2021-07" db="EMBL/GenBank/DDBJ databases">
        <title>Elsinoe batatas strain:CRI-CJ2 Genome sequencing and assembly.</title>
        <authorList>
            <person name="Huang L."/>
        </authorList>
    </citation>
    <scope>NUCLEOTIDE SEQUENCE</scope>
    <source>
        <strain evidence="7">CRI-CJ2</strain>
    </source>
</reference>
<feature type="compositionally biased region" description="Acidic residues" evidence="6">
    <location>
        <begin position="148"/>
        <end position="163"/>
    </location>
</feature>
<comment type="caution">
    <text evidence="7">The sequence shown here is derived from an EMBL/GenBank/DDBJ whole genome shotgun (WGS) entry which is preliminary data.</text>
</comment>
<feature type="compositionally biased region" description="Acidic residues" evidence="6">
    <location>
        <begin position="120"/>
        <end position="131"/>
    </location>
</feature>
<dbReference type="GO" id="GO:0005730">
    <property type="term" value="C:nucleolus"/>
    <property type="evidence" value="ECO:0007669"/>
    <property type="project" value="UniProtKB-SubCell"/>
</dbReference>
<dbReference type="Pfam" id="PF05890">
    <property type="entry name" value="Ebp2"/>
    <property type="match status" value="1"/>
</dbReference>
<evidence type="ECO:0000256" key="2">
    <source>
        <dbReference type="ARBA" id="ARBA00007336"/>
    </source>
</evidence>
<feature type="region of interest" description="Disordered" evidence="6">
    <location>
        <begin position="1"/>
        <end position="181"/>
    </location>
</feature>
<dbReference type="EMBL" id="JAESVG020000001">
    <property type="protein sequence ID" value="KAG8631412.1"/>
    <property type="molecule type" value="Genomic_DNA"/>
</dbReference>
<evidence type="ECO:0000256" key="1">
    <source>
        <dbReference type="ARBA" id="ARBA00004604"/>
    </source>
</evidence>
<keyword evidence="3" id="KW-0690">Ribosome biogenesis</keyword>
<dbReference type="GO" id="GO:0006364">
    <property type="term" value="P:rRNA processing"/>
    <property type="evidence" value="ECO:0007669"/>
    <property type="project" value="TreeGrafter"/>
</dbReference>
<dbReference type="GO" id="GO:0030687">
    <property type="term" value="C:preribosome, large subunit precursor"/>
    <property type="evidence" value="ECO:0007669"/>
    <property type="project" value="TreeGrafter"/>
</dbReference>
<evidence type="ECO:0008006" key="9">
    <source>
        <dbReference type="Google" id="ProtNLM"/>
    </source>
</evidence>
<gene>
    <name evidence="7" type="ORF">KVT40_000552</name>
</gene>
<dbReference type="GO" id="GO:0042273">
    <property type="term" value="P:ribosomal large subunit biogenesis"/>
    <property type="evidence" value="ECO:0007669"/>
    <property type="project" value="TreeGrafter"/>
</dbReference>
<evidence type="ECO:0000313" key="8">
    <source>
        <dbReference type="Proteomes" id="UP000809789"/>
    </source>
</evidence>
<dbReference type="InterPro" id="IPR008610">
    <property type="entry name" value="Ebp2"/>
</dbReference>
<comment type="subcellular location">
    <subcellularLocation>
        <location evidence="1">Nucleus</location>
        <location evidence="1">Nucleolus</location>
    </subcellularLocation>
</comment>
<feature type="compositionally biased region" description="Acidic residues" evidence="6">
    <location>
        <begin position="84"/>
        <end position="106"/>
    </location>
</feature>
<name>A0A8K0PKD9_9PEZI</name>
<feature type="compositionally biased region" description="Polar residues" evidence="6">
    <location>
        <begin position="398"/>
        <end position="407"/>
    </location>
</feature>
<feature type="compositionally biased region" description="Basic residues" evidence="6">
    <location>
        <begin position="26"/>
        <end position="37"/>
    </location>
</feature>
<dbReference type="OrthoDB" id="443772at2759"/>
<dbReference type="PANTHER" id="PTHR13028">
    <property type="entry name" value="RRNA PROCESSING PROTEIN EBNA1-BINDING PROTEIN-RELATED"/>
    <property type="match status" value="1"/>
</dbReference>